<dbReference type="Pfam" id="PF01902">
    <property type="entry name" value="Diphthami_syn_2"/>
    <property type="match status" value="1"/>
</dbReference>
<dbReference type="GO" id="GO:0017178">
    <property type="term" value="F:diphthine-ammonia ligase activity"/>
    <property type="evidence" value="ECO:0007669"/>
    <property type="project" value="UniProtKB-EC"/>
</dbReference>
<keyword evidence="6" id="KW-0175">Coiled coil</keyword>
<evidence type="ECO:0000256" key="6">
    <source>
        <dbReference type="SAM" id="Coils"/>
    </source>
</evidence>
<dbReference type="OrthoDB" id="686384at2759"/>
<evidence type="ECO:0000259" key="7">
    <source>
        <dbReference type="Pfam" id="PF01902"/>
    </source>
</evidence>
<evidence type="ECO:0000256" key="4">
    <source>
        <dbReference type="ARBA" id="ARBA00031552"/>
    </source>
</evidence>
<dbReference type="CDD" id="cd06156">
    <property type="entry name" value="eu_AANH_C_2"/>
    <property type="match status" value="1"/>
</dbReference>
<comment type="caution">
    <text evidence="8">The sequence shown here is derived from an EMBL/GenBank/DDBJ whole genome shotgun (WGS) entry which is preliminary data.</text>
</comment>
<dbReference type="CDD" id="cd01994">
    <property type="entry name" value="AANH_PF0828-like"/>
    <property type="match status" value="1"/>
</dbReference>
<organism evidence="8 9">
    <name type="scientific">Kluyveromyces dobzhanskii CBS 2104</name>
    <dbReference type="NCBI Taxonomy" id="1427455"/>
    <lineage>
        <taxon>Eukaryota</taxon>
        <taxon>Fungi</taxon>
        <taxon>Dikarya</taxon>
        <taxon>Ascomycota</taxon>
        <taxon>Saccharomycotina</taxon>
        <taxon>Saccharomycetes</taxon>
        <taxon>Saccharomycetales</taxon>
        <taxon>Saccharomycetaceae</taxon>
        <taxon>Kluyveromyces</taxon>
    </lineage>
</organism>
<comment type="catalytic activity">
    <reaction evidence="5">
        <text>diphthine-[translation elongation factor 2] + NH4(+) + ATP = diphthamide-[translation elongation factor 2] + AMP + diphosphate + H(+)</text>
        <dbReference type="Rhea" id="RHEA:19753"/>
        <dbReference type="Rhea" id="RHEA-COMP:10172"/>
        <dbReference type="Rhea" id="RHEA-COMP:10174"/>
        <dbReference type="ChEBI" id="CHEBI:15378"/>
        <dbReference type="ChEBI" id="CHEBI:16692"/>
        <dbReference type="ChEBI" id="CHEBI:28938"/>
        <dbReference type="ChEBI" id="CHEBI:30616"/>
        <dbReference type="ChEBI" id="CHEBI:33019"/>
        <dbReference type="ChEBI" id="CHEBI:82696"/>
        <dbReference type="ChEBI" id="CHEBI:456215"/>
        <dbReference type="EC" id="6.3.1.14"/>
    </reaction>
</comment>
<evidence type="ECO:0000256" key="2">
    <source>
        <dbReference type="ARBA" id="ARBA00018426"/>
    </source>
</evidence>
<accession>A0A0A8L728</accession>
<dbReference type="EC" id="6.3.1.14" evidence="1"/>
<dbReference type="InterPro" id="IPR014729">
    <property type="entry name" value="Rossmann-like_a/b/a_fold"/>
</dbReference>
<dbReference type="GO" id="GO:0017183">
    <property type="term" value="P:protein histidyl modification to diphthamide"/>
    <property type="evidence" value="ECO:0007669"/>
    <property type="project" value="TreeGrafter"/>
</dbReference>
<dbReference type="Proteomes" id="UP000031516">
    <property type="component" value="Unassembled WGS sequence"/>
</dbReference>
<proteinExistence type="predicted"/>
<protein>
    <recommendedName>
        <fullName evidence="2">Diphthine--ammonia ligase</fullName>
        <ecNumber evidence="1">6.3.1.14</ecNumber>
    </recommendedName>
    <alternativeName>
        <fullName evidence="3">Diphthamide synthase</fullName>
    </alternativeName>
    <alternativeName>
        <fullName evidence="4">Diphthamide synthetase</fullName>
    </alternativeName>
</protein>
<gene>
    <name evidence="8" type="ORF">KLDO_g2294</name>
</gene>
<reference evidence="8 9" key="1">
    <citation type="submission" date="2014-03" db="EMBL/GenBank/DDBJ databases">
        <title>The genome of Kluyveromyces dobzhanskii.</title>
        <authorList>
            <person name="Nystedt B."/>
            <person name="Astrom S."/>
        </authorList>
    </citation>
    <scope>NUCLEOTIDE SEQUENCE [LARGE SCALE GENOMIC DNA]</scope>
    <source>
        <strain evidence="8 9">CBS 2104</strain>
    </source>
</reference>
<dbReference type="EMBL" id="CCBQ010000027">
    <property type="protein sequence ID" value="CDO94008.1"/>
    <property type="molecule type" value="Genomic_DNA"/>
</dbReference>
<dbReference type="AlphaFoldDB" id="A0A0A8L728"/>
<dbReference type="PANTHER" id="PTHR12196:SF2">
    <property type="entry name" value="DIPHTHINE--AMMONIA LIGASE"/>
    <property type="match status" value="1"/>
</dbReference>
<evidence type="ECO:0000256" key="1">
    <source>
        <dbReference type="ARBA" id="ARBA00012089"/>
    </source>
</evidence>
<dbReference type="FunFam" id="3.40.50.620:FF:000145">
    <property type="entry name" value="ATP-binding domain containing protein"/>
    <property type="match status" value="1"/>
</dbReference>
<dbReference type="InterPro" id="IPR030662">
    <property type="entry name" value="DPH6/MJ0570"/>
</dbReference>
<feature type="domain" description="Diphthamide synthase" evidence="7">
    <location>
        <begin position="1"/>
        <end position="238"/>
    </location>
</feature>
<dbReference type="Gene3D" id="3.40.50.620">
    <property type="entry name" value="HUPs"/>
    <property type="match status" value="1"/>
</dbReference>
<name>A0A0A8L728_9SACH</name>
<keyword evidence="9" id="KW-1185">Reference proteome</keyword>
<evidence type="ECO:0000313" key="8">
    <source>
        <dbReference type="EMBL" id="CDO94008.1"/>
    </source>
</evidence>
<dbReference type="Gene3D" id="3.30.1330.40">
    <property type="entry name" value="RutC-like"/>
    <property type="match status" value="2"/>
</dbReference>
<evidence type="ECO:0000256" key="3">
    <source>
        <dbReference type="ARBA" id="ARBA00029814"/>
    </source>
</evidence>
<dbReference type="SUPFAM" id="SSF52402">
    <property type="entry name" value="Adenine nucleotide alpha hydrolases-like"/>
    <property type="match status" value="1"/>
</dbReference>
<dbReference type="NCBIfam" id="TIGR00290">
    <property type="entry name" value="MJ0570_dom"/>
    <property type="match status" value="1"/>
</dbReference>
<dbReference type="InterPro" id="IPR002761">
    <property type="entry name" value="Diphthami_syn_dom"/>
</dbReference>
<dbReference type="SUPFAM" id="SSF55298">
    <property type="entry name" value="YjgF-like"/>
    <property type="match status" value="2"/>
</dbReference>
<evidence type="ECO:0000313" key="9">
    <source>
        <dbReference type="Proteomes" id="UP000031516"/>
    </source>
</evidence>
<feature type="coiled-coil region" evidence="6">
    <location>
        <begin position="85"/>
        <end position="112"/>
    </location>
</feature>
<dbReference type="Gene3D" id="3.90.1490.10">
    <property type="entry name" value="putative n-type atp pyrophosphatase, domain 2"/>
    <property type="match status" value="1"/>
</dbReference>
<dbReference type="PANTHER" id="PTHR12196">
    <property type="entry name" value="DOMAIN OF UNKNOWN FUNCTION 71 DUF71 -CONTAINING PROTEIN"/>
    <property type="match status" value="1"/>
</dbReference>
<sequence>MKFVGLISGGKDSNYNILHCIKQGHELVAFANLHPENEDEQELDSFMFQTVGHDLIGLYPECSGIPLYRQPIQKNGSKNVALNYSKTKDDEIEDLYELLKRVKREIPDLEAVSVGAILSAYQRTRVEDVCSRLGLTTLSYLWQRDQLELMQEMCSMSKDVTVPDDSRKAGRLDARIIKVAAVGLNQNHLGKSLPEVMPTMIKLNSNYDVHICGEGGEFETMVLDTPFFKHGHLQLKRVNNVTDASNDGVFNASLDVQFVGEELPSTKLDEELKKLPVPPVLSQKWYEMYERMLNVTLDDSQLDNFHQNISPSVPVSINEVGEILYISNITPSKGDSLREKCLDVFTQLSSILSSRSIFPSQILSCSLLLSDMTYFQEVNGYYNDYFSVTKIGPLPPARACIETSLLRHPLQLSVIVDLSSNCVPTDSGTILNGSKEGLHVQGRSYWCPCNIGPYSQATWNRSDRNKVAYISGQIGLEPSSMKLWRDSTDLERSDVAEVVLSLRNYFTLSDTINSNKPLTMVCYISQSSILPAVHSAWSLFTKHLPEDSELWFDQEPVEADSLIIVKVSNLPRNALCEWSGINCQNQTIEDDYDEDDLAAQIHMNLTLKSQADIELPDYANHVMISENGLKRHFITVFLDSQEQLSHTLSECKEAQITLFFTQGNSVPEYTHVEYIPVEQVFDRTSLARAYGLIIKY</sequence>
<dbReference type="InterPro" id="IPR035959">
    <property type="entry name" value="RutC-like_sf"/>
</dbReference>
<evidence type="ECO:0000256" key="5">
    <source>
        <dbReference type="ARBA" id="ARBA00048108"/>
    </source>
</evidence>